<sequence>MFISIVALTSCNKTPLEKVLNDIKENNPKTITLSDYTNFKWDEVWLISGSIGGRYIILMREQNIDVKKIEDPKIKYGMSQEFSNTVVYVYNNKVVYYEFPPDARDYMALASEGALALLDFKLERGQIIVVSSNNSVCEVKDGDLVPIKPIKIYENMDEKLK</sequence>
<dbReference type="EMBL" id="FMBA01000025">
    <property type="protein sequence ID" value="SCC10607.1"/>
    <property type="molecule type" value="Genomic_DNA"/>
</dbReference>
<reference evidence="2" key="1">
    <citation type="submission" date="2016-08" db="EMBL/GenBank/DDBJ databases">
        <authorList>
            <person name="Varghese N."/>
            <person name="Submissions Spin"/>
        </authorList>
    </citation>
    <scope>NUCLEOTIDE SEQUENCE [LARGE SCALE GENOMIC DNA]</scope>
    <source>
        <strain evidence="2">R-53144</strain>
    </source>
</reference>
<protein>
    <submittedName>
        <fullName evidence="1">Uncharacterized protein</fullName>
    </submittedName>
</protein>
<proteinExistence type="predicted"/>
<gene>
    <name evidence="1" type="ORF">GA0061080_102531</name>
</gene>
<organism evidence="1 2">
    <name type="scientific">Gilliamella intestini</name>
    <dbReference type="NCBI Taxonomy" id="1798183"/>
    <lineage>
        <taxon>Bacteria</taxon>
        <taxon>Pseudomonadati</taxon>
        <taxon>Pseudomonadota</taxon>
        <taxon>Gammaproteobacteria</taxon>
        <taxon>Orbales</taxon>
        <taxon>Orbaceae</taxon>
        <taxon>Gilliamella</taxon>
    </lineage>
</organism>
<evidence type="ECO:0000313" key="1">
    <source>
        <dbReference type="EMBL" id="SCC10607.1"/>
    </source>
</evidence>
<name>A0A1C4BUT3_9GAMM</name>
<accession>A0A1C4BUT3</accession>
<dbReference type="STRING" id="1798183.GA0061080_102531"/>
<evidence type="ECO:0000313" key="2">
    <source>
        <dbReference type="Proteomes" id="UP000199698"/>
    </source>
</evidence>
<dbReference type="Proteomes" id="UP000199698">
    <property type="component" value="Unassembled WGS sequence"/>
</dbReference>
<dbReference type="AlphaFoldDB" id="A0A1C4BUT3"/>
<keyword evidence="2" id="KW-1185">Reference proteome</keyword>